<evidence type="ECO:0000256" key="2">
    <source>
        <dbReference type="ARBA" id="ARBA00022692"/>
    </source>
</evidence>
<gene>
    <name evidence="7" type="ORF">S12H4_20689</name>
</gene>
<comment type="subcellular location">
    <subcellularLocation>
        <location evidence="1">Membrane</location>
        <topology evidence="1">Multi-pass membrane protein</topology>
    </subcellularLocation>
</comment>
<feature type="transmembrane region" description="Helical" evidence="5">
    <location>
        <begin position="125"/>
        <end position="149"/>
    </location>
</feature>
<keyword evidence="4 5" id="KW-0472">Membrane</keyword>
<accession>X1R9Y5</accession>
<dbReference type="Pfam" id="PF02683">
    <property type="entry name" value="DsbD_TM"/>
    <property type="match status" value="1"/>
</dbReference>
<dbReference type="GO" id="GO:0017004">
    <property type="term" value="P:cytochrome complex assembly"/>
    <property type="evidence" value="ECO:0007669"/>
    <property type="project" value="InterPro"/>
</dbReference>
<proteinExistence type="predicted"/>
<evidence type="ECO:0000256" key="4">
    <source>
        <dbReference type="ARBA" id="ARBA00023136"/>
    </source>
</evidence>
<dbReference type="GO" id="GO:0015035">
    <property type="term" value="F:protein-disulfide reductase activity"/>
    <property type="evidence" value="ECO:0007669"/>
    <property type="project" value="TreeGrafter"/>
</dbReference>
<dbReference type="InterPro" id="IPR003834">
    <property type="entry name" value="Cyt_c_assmbl_TM_dom"/>
</dbReference>
<dbReference type="GO" id="GO:0045454">
    <property type="term" value="P:cell redox homeostasis"/>
    <property type="evidence" value="ECO:0007669"/>
    <property type="project" value="TreeGrafter"/>
</dbReference>
<keyword evidence="2 5" id="KW-0812">Transmembrane</keyword>
<evidence type="ECO:0000256" key="3">
    <source>
        <dbReference type="ARBA" id="ARBA00022989"/>
    </source>
</evidence>
<evidence type="ECO:0000313" key="7">
    <source>
        <dbReference type="EMBL" id="GAI77373.1"/>
    </source>
</evidence>
<protein>
    <recommendedName>
        <fullName evidence="6">Cytochrome C biogenesis protein transmembrane domain-containing protein</fullName>
    </recommendedName>
</protein>
<evidence type="ECO:0000256" key="1">
    <source>
        <dbReference type="ARBA" id="ARBA00004141"/>
    </source>
</evidence>
<dbReference type="AlphaFoldDB" id="X1R9Y5"/>
<organism evidence="7">
    <name type="scientific">marine sediment metagenome</name>
    <dbReference type="NCBI Taxonomy" id="412755"/>
    <lineage>
        <taxon>unclassified sequences</taxon>
        <taxon>metagenomes</taxon>
        <taxon>ecological metagenomes</taxon>
    </lineage>
</organism>
<dbReference type="EMBL" id="BARW01010528">
    <property type="protein sequence ID" value="GAI77373.1"/>
    <property type="molecule type" value="Genomic_DNA"/>
</dbReference>
<dbReference type="PANTHER" id="PTHR32234:SF3">
    <property type="entry name" value="SUPPRESSION OF COPPER SENSITIVITY PROTEIN"/>
    <property type="match status" value="1"/>
</dbReference>
<dbReference type="PANTHER" id="PTHR32234">
    <property type="entry name" value="THIOL:DISULFIDE INTERCHANGE PROTEIN DSBD"/>
    <property type="match status" value="1"/>
</dbReference>
<keyword evidence="3 5" id="KW-1133">Transmembrane helix</keyword>
<feature type="transmembrane region" description="Helical" evidence="5">
    <location>
        <begin position="212"/>
        <end position="233"/>
    </location>
</feature>
<evidence type="ECO:0000259" key="6">
    <source>
        <dbReference type="Pfam" id="PF02683"/>
    </source>
</evidence>
<reference evidence="7" key="1">
    <citation type="journal article" date="2014" name="Front. Microbiol.">
        <title>High frequency of phylogenetically diverse reductive dehalogenase-homologous genes in deep subseafloor sedimentary metagenomes.</title>
        <authorList>
            <person name="Kawai M."/>
            <person name="Futagami T."/>
            <person name="Toyoda A."/>
            <person name="Takaki Y."/>
            <person name="Nishi S."/>
            <person name="Hori S."/>
            <person name="Arai W."/>
            <person name="Tsubouchi T."/>
            <person name="Morono Y."/>
            <person name="Uchiyama I."/>
            <person name="Ito T."/>
            <person name="Fujiyama A."/>
            <person name="Inagaki F."/>
            <person name="Takami H."/>
        </authorList>
    </citation>
    <scope>NUCLEOTIDE SEQUENCE</scope>
    <source>
        <strain evidence="7">Expedition CK06-06</strain>
    </source>
</reference>
<sequence length="237" mass="25712">MNLKIKPSTEGFIAFSEAIFPPSQMYFDESSGQKLEVFSDNFTVHLPFKVADIKTASSEDIIEIVKIDFEGPVCSGLQCKMSKGQLGTGIKIVFDSAMGEPKFALLEPLPQSESPPGALALSYSAWFALGLAFLAGLSLNIMPCVWPVLPIIIMRIVEQAKQTKGKSTALGLAFCLGILLFFACLATANIILQLVYGTVLQWGDQLRNPAVVAGLALLLVVLALFMFGLLRLVSHRR</sequence>
<feature type="transmembrane region" description="Helical" evidence="5">
    <location>
        <begin position="170"/>
        <end position="192"/>
    </location>
</feature>
<name>X1R9Y5_9ZZZZ</name>
<comment type="caution">
    <text evidence="7">The sequence shown here is derived from an EMBL/GenBank/DDBJ whole genome shotgun (WGS) entry which is preliminary data.</text>
</comment>
<evidence type="ECO:0000256" key="5">
    <source>
        <dbReference type="SAM" id="Phobius"/>
    </source>
</evidence>
<feature type="domain" description="Cytochrome C biogenesis protein transmembrane" evidence="6">
    <location>
        <begin position="126"/>
        <end position="232"/>
    </location>
</feature>
<dbReference type="GO" id="GO:0016020">
    <property type="term" value="C:membrane"/>
    <property type="evidence" value="ECO:0007669"/>
    <property type="project" value="UniProtKB-SubCell"/>
</dbReference>